<keyword evidence="7" id="KW-0413">Isomerase</keyword>
<evidence type="ECO:0000256" key="5">
    <source>
        <dbReference type="ARBA" id="ARBA00023029"/>
    </source>
</evidence>
<dbReference type="GO" id="GO:0005524">
    <property type="term" value="F:ATP binding"/>
    <property type="evidence" value="ECO:0007669"/>
    <property type="project" value="UniProtKB-KW"/>
</dbReference>
<protein>
    <recommendedName>
        <fullName evidence="10">Histidine kinase/HSP90-like ATPase domain-containing protein</fullName>
    </recommendedName>
</protein>
<reference evidence="9" key="1">
    <citation type="submission" date="2018-05" db="EMBL/GenBank/DDBJ databases">
        <authorList>
            <person name="Lanie J.A."/>
            <person name="Ng W.-L."/>
            <person name="Kazmierczak K.M."/>
            <person name="Andrzejewski T.M."/>
            <person name="Davidsen T.M."/>
            <person name="Wayne K.J."/>
            <person name="Tettelin H."/>
            <person name="Glass J.I."/>
            <person name="Rusch D."/>
            <person name="Podicherti R."/>
            <person name="Tsui H.-C.T."/>
            <person name="Winkler M.E."/>
        </authorList>
    </citation>
    <scope>NUCLEOTIDE SEQUENCE</scope>
</reference>
<dbReference type="PANTHER" id="PTHR45866:SF1">
    <property type="entry name" value="DNA GYRASE SUBUNIT B, MITOCHONDRIAL"/>
    <property type="match status" value="1"/>
</dbReference>
<evidence type="ECO:0008006" key="10">
    <source>
        <dbReference type="Google" id="ProtNLM"/>
    </source>
</evidence>
<dbReference type="GO" id="GO:0003677">
    <property type="term" value="F:DNA binding"/>
    <property type="evidence" value="ECO:0007669"/>
    <property type="project" value="UniProtKB-KW"/>
</dbReference>
<keyword evidence="6" id="KW-0238">DNA-binding</keyword>
<dbReference type="GO" id="GO:0003918">
    <property type="term" value="F:DNA topoisomerase type II (double strand cut, ATP-hydrolyzing) activity"/>
    <property type="evidence" value="ECO:0007669"/>
    <property type="project" value="UniProtKB-EC"/>
</dbReference>
<feature type="non-terminal residue" evidence="9">
    <location>
        <position position="92"/>
    </location>
</feature>
<dbReference type="AlphaFoldDB" id="A0A381XD96"/>
<evidence type="ECO:0000256" key="8">
    <source>
        <dbReference type="SAM" id="MobiDB-lite"/>
    </source>
</evidence>
<gene>
    <name evidence="9" type="ORF">METZ01_LOCUS115434</name>
</gene>
<name>A0A381XD96_9ZZZZ</name>
<evidence type="ECO:0000256" key="4">
    <source>
        <dbReference type="ARBA" id="ARBA00022840"/>
    </source>
</evidence>
<feature type="compositionally biased region" description="Low complexity" evidence="8">
    <location>
        <begin position="1"/>
        <end position="19"/>
    </location>
</feature>
<evidence type="ECO:0000313" key="9">
    <source>
        <dbReference type="EMBL" id="SVA62580.1"/>
    </source>
</evidence>
<dbReference type="Gene3D" id="3.30.565.10">
    <property type="entry name" value="Histidine kinase-like ATPase, C-terminal domain"/>
    <property type="match status" value="1"/>
</dbReference>
<dbReference type="PANTHER" id="PTHR45866">
    <property type="entry name" value="DNA GYRASE/TOPOISOMERASE SUBUNIT B"/>
    <property type="match status" value="1"/>
</dbReference>
<feature type="region of interest" description="Disordered" evidence="8">
    <location>
        <begin position="1"/>
        <end position="47"/>
    </location>
</feature>
<dbReference type="EMBL" id="UINC01014721">
    <property type="protein sequence ID" value="SVA62580.1"/>
    <property type="molecule type" value="Genomic_DNA"/>
</dbReference>
<dbReference type="InterPro" id="IPR036890">
    <property type="entry name" value="HATPase_C_sf"/>
</dbReference>
<comment type="catalytic activity">
    <reaction evidence="1">
        <text>ATP-dependent breakage, passage and rejoining of double-stranded DNA.</text>
        <dbReference type="EC" id="5.6.2.2"/>
    </reaction>
</comment>
<keyword evidence="5" id="KW-0799">Topoisomerase</keyword>
<sequence>MAAGTGTPAKSKPTPKAPGNGRSKTSKPTPKAPGNGRSKTGGNGYDADAIQTLEGLTAVRKRPGMYIGGTGSQGLMHLVWELVDNAVDEAAA</sequence>
<evidence type="ECO:0000256" key="3">
    <source>
        <dbReference type="ARBA" id="ARBA00022741"/>
    </source>
</evidence>
<evidence type="ECO:0000256" key="6">
    <source>
        <dbReference type="ARBA" id="ARBA00023125"/>
    </source>
</evidence>
<keyword evidence="4" id="KW-0067">ATP-binding</keyword>
<evidence type="ECO:0000256" key="7">
    <source>
        <dbReference type="ARBA" id="ARBA00023235"/>
    </source>
</evidence>
<accession>A0A381XD96</accession>
<evidence type="ECO:0000256" key="1">
    <source>
        <dbReference type="ARBA" id="ARBA00000185"/>
    </source>
</evidence>
<dbReference type="SUPFAM" id="SSF55874">
    <property type="entry name" value="ATPase domain of HSP90 chaperone/DNA topoisomerase II/histidine kinase"/>
    <property type="match status" value="1"/>
</dbReference>
<evidence type="ECO:0000256" key="2">
    <source>
        <dbReference type="ARBA" id="ARBA00010708"/>
    </source>
</evidence>
<comment type="similarity">
    <text evidence="2">Belongs to the type II topoisomerase GyrB family.</text>
</comment>
<proteinExistence type="inferred from homology"/>
<keyword evidence="3" id="KW-0547">Nucleotide-binding</keyword>
<organism evidence="9">
    <name type="scientific">marine metagenome</name>
    <dbReference type="NCBI Taxonomy" id="408172"/>
    <lineage>
        <taxon>unclassified sequences</taxon>
        <taxon>metagenomes</taxon>
        <taxon>ecological metagenomes</taxon>
    </lineage>
</organism>